<organism evidence="1 2">
    <name type="scientific">Kordia algicida OT-1</name>
    <dbReference type="NCBI Taxonomy" id="391587"/>
    <lineage>
        <taxon>Bacteria</taxon>
        <taxon>Pseudomonadati</taxon>
        <taxon>Bacteroidota</taxon>
        <taxon>Flavobacteriia</taxon>
        <taxon>Flavobacteriales</taxon>
        <taxon>Flavobacteriaceae</taxon>
        <taxon>Kordia</taxon>
    </lineage>
</organism>
<dbReference type="AlphaFoldDB" id="A9E813"/>
<reference evidence="1 2" key="1">
    <citation type="journal article" date="2011" name="J. Bacteriol.">
        <title>Genome sequence of the algicidal bacterium Kordia algicida OT-1.</title>
        <authorList>
            <person name="Lee H.S."/>
            <person name="Kang S.G."/>
            <person name="Kwon K.K."/>
            <person name="Lee J.H."/>
            <person name="Kim S.J."/>
        </authorList>
    </citation>
    <scope>NUCLEOTIDE SEQUENCE [LARGE SCALE GENOMIC DNA]</scope>
    <source>
        <strain evidence="1 2">OT-1</strain>
    </source>
</reference>
<dbReference type="EMBL" id="ABIB01000012">
    <property type="protein sequence ID" value="EDP94954.1"/>
    <property type="molecule type" value="Genomic_DNA"/>
</dbReference>
<evidence type="ECO:0008006" key="3">
    <source>
        <dbReference type="Google" id="ProtNLM"/>
    </source>
</evidence>
<comment type="caution">
    <text evidence="1">The sequence shown here is derived from an EMBL/GenBank/DDBJ whole genome shotgun (WGS) entry which is preliminary data.</text>
</comment>
<proteinExistence type="predicted"/>
<dbReference type="Proteomes" id="UP000002945">
    <property type="component" value="Unassembled WGS sequence"/>
</dbReference>
<dbReference type="STRING" id="391587.KAOT1_09074"/>
<dbReference type="HOGENOM" id="CLU_3397051_0_0_10"/>
<sequence>MALKIVWTPQALQGLEKVLEYLDKEWTQEKF</sequence>
<accession>A9E813</accession>
<name>A9E813_9FLAO</name>
<keyword evidence="2" id="KW-1185">Reference proteome</keyword>
<evidence type="ECO:0000313" key="1">
    <source>
        <dbReference type="EMBL" id="EDP94954.1"/>
    </source>
</evidence>
<gene>
    <name evidence="1" type="ORF">KAOT1_09074</name>
</gene>
<protein>
    <recommendedName>
        <fullName evidence="3">Plasmid stabilization system</fullName>
    </recommendedName>
</protein>
<evidence type="ECO:0000313" key="2">
    <source>
        <dbReference type="Proteomes" id="UP000002945"/>
    </source>
</evidence>